<dbReference type="EMBL" id="VSSQ01072291">
    <property type="protein sequence ID" value="MPN23703.1"/>
    <property type="molecule type" value="Genomic_DNA"/>
</dbReference>
<protein>
    <submittedName>
        <fullName evidence="1">Uncharacterized protein</fullName>
    </submittedName>
</protein>
<accession>A0A645GJ06</accession>
<name>A0A645GJ06_9ZZZZ</name>
<organism evidence="1">
    <name type="scientific">bioreactor metagenome</name>
    <dbReference type="NCBI Taxonomy" id="1076179"/>
    <lineage>
        <taxon>unclassified sequences</taxon>
        <taxon>metagenomes</taxon>
        <taxon>ecological metagenomes</taxon>
    </lineage>
</organism>
<proteinExistence type="predicted"/>
<evidence type="ECO:0000313" key="1">
    <source>
        <dbReference type="EMBL" id="MPN23703.1"/>
    </source>
</evidence>
<reference evidence="1" key="1">
    <citation type="submission" date="2019-08" db="EMBL/GenBank/DDBJ databases">
        <authorList>
            <person name="Kucharzyk K."/>
            <person name="Murdoch R.W."/>
            <person name="Higgins S."/>
            <person name="Loffler F."/>
        </authorList>
    </citation>
    <scope>NUCLEOTIDE SEQUENCE</scope>
</reference>
<sequence length="123" mass="14509">MLKAHQFLVFPILLCRKHLILVEYRHNHLGALQQILQLVLSAIGLFPLRPEQMRFVYDHDIHFILRPVIIDERGRFRNEVGLLFAVDAQFGRDLLIDLQLLLVIHQEEILRILENQVFRVVLG</sequence>
<comment type="caution">
    <text evidence="1">The sequence shown here is derived from an EMBL/GenBank/DDBJ whole genome shotgun (WGS) entry which is preliminary data.</text>
</comment>
<gene>
    <name evidence="1" type="ORF">SDC9_171096</name>
</gene>
<dbReference type="AlphaFoldDB" id="A0A645GJ06"/>